<evidence type="ECO:0008006" key="4">
    <source>
        <dbReference type="Google" id="ProtNLM"/>
    </source>
</evidence>
<keyword evidence="3" id="KW-1185">Reference proteome</keyword>
<feature type="signal peptide" evidence="1">
    <location>
        <begin position="1"/>
        <end position="27"/>
    </location>
</feature>
<dbReference type="Proteomes" id="UP001500503">
    <property type="component" value="Unassembled WGS sequence"/>
</dbReference>
<reference evidence="3" key="1">
    <citation type="journal article" date="2019" name="Int. J. Syst. Evol. Microbiol.">
        <title>The Global Catalogue of Microorganisms (GCM) 10K type strain sequencing project: providing services to taxonomists for standard genome sequencing and annotation.</title>
        <authorList>
            <consortium name="The Broad Institute Genomics Platform"/>
            <consortium name="The Broad Institute Genome Sequencing Center for Infectious Disease"/>
            <person name="Wu L."/>
            <person name="Ma J."/>
        </authorList>
    </citation>
    <scope>NUCLEOTIDE SEQUENCE [LARGE SCALE GENOMIC DNA]</scope>
    <source>
        <strain evidence="3">JCM 17933</strain>
    </source>
</reference>
<gene>
    <name evidence="2" type="ORF">GCM10023191_058980</name>
</gene>
<proteinExistence type="predicted"/>
<protein>
    <recommendedName>
        <fullName evidence="4">Secreted protein</fullName>
    </recommendedName>
</protein>
<evidence type="ECO:0000313" key="2">
    <source>
        <dbReference type="EMBL" id="GAA4504534.1"/>
    </source>
</evidence>
<feature type="chain" id="PRO_5046382917" description="Secreted protein" evidence="1">
    <location>
        <begin position="28"/>
        <end position="196"/>
    </location>
</feature>
<evidence type="ECO:0000313" key="3">
    <source>
        <dbReference type="Proteomes" id="UP001500503"/>
    </source>
</evidence>
<name>A0ABP8QM22_9ACTN</name>
<evidence type="ECO:0000256" key="1">
    <source>
        <dbReference type="SAM" id="SignalP"/>
    </source>
</evidence>
<organism evidence="2 3">
    <name type="scientific">Actinoallomurus oryzae</name>
    <dbReference type="NCBI Taxonomy" id="502180"/>
    <lineage>
        <taxon>Bacteria</taxon>
        <taxon>Bacillati</taxon>
        <taxon>Actinomycetota</taxon>
        <taxon>Actinomycetes</taxon>
        <taxon>Streptosporangiales</taxon>
        <taxon>Thermomonosporaceae</taxon>
        <taxon>Actinoallomurus</taxon>
    </lineage>
</organism>
<comment type="caution">
    <text evidence="2">The sequence shown here is derived from an EMBL/GenBank/DDBJ whole genome shotgun (WGS) entry which is preliminary data.</text>
</comment>
<dbReference type="EMBL" id="BAABHF010000035">
    <property type="protein sequence ID" value="GAA4504534.1"/>
    <property type="molecule type" value="Genomic_DNA"/>
</dbReference>
<accession>A0ABP8QM22</accession>
<keyword evidence="1" id="KW-0732">Signal</keyword>
<sequence length="196" mass="19625">MRKIFAGTLFAGIAATAVALGSSPAAATTFTVTNGGDSTGTTSNLTLTDVDTGARIMCHGTWSVDAPDGTGPGTDLFATTGLALSCTTALNLTASVSGTLGFFNASWPGNGFTTGTLTGTDLVVNIAGACTTRMRGELDNVTYDNSGALTIDTDATPKLTIPTGTGSGCLGLFLAGDWITAQATFTFSPAFQISSP</sequence>